<sequence length="348" mass="36761">MSESPAKKARPLRADNPQIGAVPLSTRPYILAPTFPSPALPPTAVLSQSLSIATPNTENVPSLSTTPTPTKTTVIQPLPQSYSSGKNLSSSQPTPPSHNPLTKTTQTPGNVTKPSSASPVLSTILSPSTDTQHNSSASPSTTVSASTTSAAAIVSASTNTAHEGETSTPTDPIATTHINNTSRSVDSSNVLQMRRDRANRPVAPVPVLDWIVPHDPQVQTDTYTQVKTATERLRPTIVLAEEARKMYAERAMMNGYAMNVAIGIQLLAGSLTTAISALVTGREITIVLPILGAISTLTAAFLTRARGSNGPEQSLMVARDLEQFIRECKAFLVDFGSDTDKRGTEAEE</sequence>
<feature type="region of interest" description="Disordered" evidence="1">
    <location>
        <begin position="55"/>
        <end position="188"/>
    </location>
</feature>
<keyword evidence="5" id="KW-1185">Reference proteome</keyword>
<dbReference type="Proteomes" id="UP000219338">
    <property type="component" value="Unassembled WGS sequence"/>
</dbReference>
<feature type="compositionally biased region" description="Polar residues" evidence="1">
    <location>
        <begin position="176"/>
        <end position="188"/>
    </location>
</feature>
<name>A0A284RCW6_ARMOS</name>
<evidence type="ECO:0000313" key="4">
    <source>
        <dbReference type="EMBL" id="SJL06590.1"/>
    </source>
</evidence>
<evidence type="ECO:0000259" key="3">
    <source>
        <dbReference type="Pfam" id="PF18142"/>
    </source>
</evidence>
<dbReference type="AlphaFoldDB" id="A0A284RCW6"/>
<feature type="compositionally biased region" description="Polar residues" evidence="1">
    <location>
        <begin position="99"/>
        <end position="134"/>
    </location>
</feature>
<dbReference type="Pfam" id="PF18142">
    <property type="entry name" value="SLATT_fungal"/>
    <property type="match status" value="1"/>
</dbReference>
<evidence type="ECO:0000256" key="2">
    <source>
        <dbReference type="SAM" id="Phobius"/>
    </source>
</evidence>
<keyword evidence="2" id="KW-0472">Membrane</keyword>
<dbReference type="InterPro" id="IPR041622">
    <property type="entry name" value="SLATT_fungi"/>
</dbReference>
<dbReference type="EMBL" id="FUEG01000007">
    <property type="protein sequence ID" value="SJL06590.1"/>
    <property type="molecule type" value="Genomic_DNA"/>
</dbReference>
<organism evidence="4 5">
    <name type="scientific">Armillaria ostoyae</name>
    <name type="common">Armillaria root rot fungus</name>
    <dbReference type="NCBI Taxonomy" id="47428"/>
    <lineage>
        <taxon>Eukaryota</taxon>
        <taxon>Fungi</taxon>
        <taxon>Dikarya</taxon>
        <taxon>Basidiomycota</taxon>
        <taxon>Agaricomycotina</taxon>
        <taxon>Agaricomycetes</taxon>
        <taxon>Agaricomycetidae</taxon>
        <taxon>Agaricales</taxon>
        <taxon>Marasmiineae</taxon>
        <taxon>Physalacriaceae</taxon>
        <taxon>Armillaria</taxon>
    </lineage>
</organism>
<evidence type="ECO:0000313" key="5">
    <source>
        <dbReference type="Proteomes" id="UP000219338"/>
    </source>
</evidence>
<dbReference type="NCBIfam" id="NF033635">
    <property type="entry name" value="SLATT_fungal"/>
    <property type="match status" value="1"/>
</dbReference>
<dbReference type="OrthoDB" id="3003758at2759"/>
<feature type="transmembrane region" description="Helical" evidence="2">
    <location>
        <begin position="284"/>
        <end position="303"/>
    </location>
</feature>
<keyword evidence="2" id="KW-1133">Transmembrane helix</keyword>
<gene>
    <name evidence="4" type="ORF">ARMOST_09932</name>
</gene>
<dbReference type="STRING" id="47428.A0A284RCW6"/>
<keyword evidence="2" id="KW-0812">Transmembrane</keyword>
<feature type="compositionally biased region" description="Polar residues" evidence="1">
    <location>
        <begin position="55"/>
        <end position="64"/>
    </location>
</feature>
<feature type="compositionally biased region" description="Low complexity" evidence="1">
    <location>
        <begin position="135"/>
        <end position="161"/>
    </location>
</feature>
<feature type="compositionally biased region" description="Polar residues" evidence="1">
    <location>
        <begin position="74"/>
        <end position="92"/>
    </location>
</feature>
<protein>
    <recommendedName>
        <fullName evidence="3">SMODS and SLOG-associating 2TM effector domain-containing protein</fullName>
    </recommendedName>
</protein>
<proteinExistence type="predicted"/>
<reference evidence="5" key="1">
    <citation type="journal article" date="2017" name="Nat. Ecol. Evol.">
        <title>Genome expansion and lineage-specific genetic innovations in the forest pathogenic fungi Armillaria.</title>
        <authorList>
            <person name="Sipos G."/>
            <person name="Prasanna A.N."/>
            <person name="Walter M.C."/>
            <person name="O'Connor E."/>
            <person name="Balint B."/>
            <person name="Krizsan K."/>
            <person name="Kiss B."/>
            <person name="Hess J."/>
            <person name="Varga T."/>
            <person name="Slot J."/>
            <person name="Riley R."/>
            <person name="Boka B."/>
            <person name="Rigling D."/>
            <person name="Barry K."/>
            <person name="Lee J."/>
            <person name="Mihaltcheva S."/>
            <person name="LaButti K."/>
            <person name="Lipzen A."/>
            <person name="Waldron R."/>
            <person name="Moloney N.M."/>
            <person name="Sperisen C."/>
            <person name="Kredics L."/>
            <person name="Vagvoelgyi C."/>
            <person name="Patrignani A."/>
            <person name="Fitzpatrick D."/>
            <person name="Nagy I."/>
            <person name="Doyle S."/>
            <person name="Anderson J.B."/>
            <person name="Grigoriev I.V."/>
            <person name="Gueldener U."/>
            <person name="Muensterkoetter M."/>
            <person name="Nagy L.G."/>
        </authorList>
    </citation>
    <scope>NUCLEOTIDE SEQUENCE [LARGE SCALE GENOMIC DNA]</scope>
    <source>
        <strain evidence="5">C18/9</strain>
    </source>
</reference>
<accession>A0A284RCW6</accession>
<feature type="domain" description="SMODS and SLOG-associating 2TM effector" evidence="3">
    <location>
        <begin position="240"/>
        <end position="342"/>
    </location>
</feature>
<feature type="transmembrane region" description="Helical" evidence="2">
    <location>
        <begin position="256"/>
        <end position="278"/>
    </location>
</feature>
<feature type="region of interest" description="Disordered" evidence="1">
    <location>
        <begin position="1"/>
        <end position="21"/>
    </location>
</feature>
<evidence type="ECO:0000256" key="1">
    <source>
        <dbReference type="SAM" id="MobiDB-lite"/>
    </source>
</evidence>